<dbReference type="PANTHER" id="PTHR24024">
    <property type="entry name" value="PULMONARY SURFACTANT-ASSOCIATED PROTEIN A"/>
    <property type="match status" value="1"/>
</dbReference>
<sequence length="264" mass="29084">MNKVLLLAFLVFLIKTSYCARTGDDTVDEREDAEDSFQETDDLKSELTDTEVAETKVKDQAKIGLTLTPDKEIVLTISPGDKGKKGNGVVYTRWGKTTCREGAELVYAGYAGGSGHDEHGGGANIVCMPTTGVGHLSTQNPGHHTFMYGSEYQSHNKIWSNHDWNVPCAVCYVPDKSTKLQLPGRITCPDSWTQEYRGYLMAESRGHRRNQVFECIDEAGEKIPGSNRDTNGALLYFVMPKCDRGIPCGPYNANIAITCSICTR</sequence>
<evidence type="ECO:0000256" key="2">
    <source>
        <dbReference type="SAM" id="SignalP"/>
    </source>
</evidence>
<organism evidence="3">
    <name type="scientific">Amphimedon queenslandica</name>
    <name type="common">Sponge</name>
    <dbReference type="NCBI Taxonomy" id="400682"/>
    <lineage>
        <taxon>Eukaryota</taxon>
        <taxon>Metazoa</taxon>
        <taxon>Porifera</taxon>
        <taxon>Demospongiae</taxon>
        <taxon>Heteroscleromorpha</taxon>
        <taxon>Haplosclerida</taxon>
        <taxon>Niphatidae</taxon>
        <taxon>Amphimedon</taxon>
    </lineage>
</organism>
<dbReference type="Proteomes" id="UP000007879">
    <property type="component" value="Unassembled WGS sequence"/>
</dbReference>
<reference evidence="3" key="2">
    <citation type="submission" date="2017-05" db="UniProtKB">
        <authorList>
            <consortium name="EnsemblMetazoa"/>
        </authorList>
    </citation>
    <scope>IDENTIFICATION</scope>
</reference>
<dbReference type="InParanoid" id="A0A1X7TQC9"/>
<gene>
    <name evidence="3" type="primary">100636758</name>
</gene>
<name>A0A1X7TQC9_AMPQE</name>
<feature type="compositionally biased region" description="Acidic residues" evidence="1">
    <location>
        <begin position="25"/>
        <end position="40"/>
    </location>
</feature>
<dbReference type="KEGG" id="aqu:100636758"/>
<dbReference type="PANTHER" id="PTHR24024:SF18">
    <property type="entry name" value="SHORT-CHAIN COLLAGEN C4-LIKE"/>
    <property type="match status" value="1"/>
</dbReference>
<dbReference type="GO" id="GO:0005615">
    <property type="term" value="C:extracellular space"/>
    <property type="evidence" value="ECO:0007669"/>
    <property type="project" value="TreeGrafter"/>
</dbReference>
<dbReference type="InterPro" id="IPR051077">
    <property type="entry name" value="Ca-dependent_lectin"/>
</dbReference>
<proteinExistence type="predicted"/>
<keyword evidence="4" id="KW-1185">Reference proteome</keyword>
<evidence type="ECO:0008006" key="5">
    <source>
        <dbReference type="Google" id="ProtNLM"/>
    </source>
</evidence>
<dbReference type="EnsemblMetazoa" id="Aqu2.1.17154_001">
    <property type="protein sequence ID" value="Aqu2.1.17154_001"/>
    <property type="gene ID" value="Aqu2.1.17154"/>
</dbReference>
<dbReference type="OrthoDB" id="6272653at2759"/>
<feature type="signal peptide" evidence="2">
    <location>
        <begin position="1"/>
        <end position="19"/>
    </location>
</feature>
<keyword evidence="2" id="KW-0732">Signal</keyword>
<evidence type="ECO:0000313" key="3">
    <source>
        <dbReference type="EnsemblMetazoa" id="Aqu2.1.17154_001"/>
    </source>
</evidence>
<dbReference type="EnsemblMetazoa" id="XM_003389998.2">
    <property type="protein sequence ID" value="XP_003390046.1"/>
    <property type="gene ID" value="LOC100636758"/>
</dbReference>
<feature type="chain" id="PRO_5010875430" description="Short-chain collagen C4" evidence="2">
    <location>
        <begin position="20"/>
        <end position="264"/>
    </location>
</feature>
<protein>
    <recommendedName>
        <fullName evidence="5">Short-chain collagen C4</fullName>
    </recommendedName>
</protein>
<dbReference type="AlphaFoldDB" id="A0A1X7TQC9"/>
<evidence type="ECO:0000256" key="1">
    <source>
        <dbReference type="SAM" id="MobiDB-lite"/>
    </source>
</evidence>
<feature type="region of interest" description="Disordered" evidence="1">
    <location>
        <begin position="25"/>
        <end position="45"/>
    </location>
</feature>
<reference evidence="4" key="1">
    <citation type="journal article" date="2010" name="Nature">
        <title>The Amphimedon queenslandica genome and the evolution of animal complexity.</title>
        <authorList>
            <person name="Srivastava M."/>
            <person name="Simakov O."/>
            <person name="Chapman J."/>
            <person name="Fahey B."/>
            <person name="Gauthier M.E."/>
            <person name="Mitros T."/>
            <person name="Richards G.S."/>
            <person name="Conaco C."/>
            <person name="Dacre M."/>
            <person name="Hellsten U."/>
            <person name="Larroux C."/>
            <person name="Putnam N.H."/>
            <person name="Stanke M."/>
            <person name="Adamska M."/>
            <person name="Darling A."/>
            <person name="Degnan S.M."/>
            <person name="Oakley T.H."/>
            <person name="Plachetzki D.C."/>
            <person name="Zhai Y."/>
            <person name="Adamski M."/>
            <person name="Calcino A."/>
            <person name="Cummins S.F."/>
            <person name="Goodstein D.M."/>
            <person name="Harris C."/>
            <person name="Jackson D.J."/>
            <person name="Leys S.P."/>
            <person name="Shu S."/>
            <person name="Woodcroft B.J."/>
            <person name="Vervoort M."/>
            <person name="Kosik K.S."/>
            <person name="Manning G."/>
            <person name="Degnan B.M."/>
            <person name="Rokhsar D.S."/>
        </authorList>
    </citation>
    <scope>NUCLEOTIDE SEQUENCE [LARGE SCALE GENOMIC DNA]</scope>
</reference>
<evidence type="ECO:0000313" key="4">
    <source>
        <dbReference type="Proteomes" id="UP000007879"/>
    </source>
</evidence>
<accession>A0A1X7TQC9</accession>